<protein>
    <recommendedName>
        <fullName evidence="3">GIY-YIG domain-containing protein</fullName>
    </recommendedName>
</protein>
<dbReference type="PANTHER" id="PTHR21301:SF10">
    <property type="entry name" value="REVERSE TRANSCRIPTASE DOMAIN-CONTAINING PROTEIN"/>
    <property type="match status" value="1"/>
</dbReference>
<feature type="non-terminal residue" evidence="1">
    <location>
        <position position="1"/>
    </location>
</feature>
<evidence type="ECO:0008006" key="3">
    <source>
        <dbReference type="Google" id="ProtNLM"/>
    </source>
</evidence>
<sequence>VVVALDKYDYIQKIEFANSNTYENLRRNPNKKIVNKIITKLKLLLKGWKYYGYLSDYNYNNLNCTIPILPLAYGLPKIQKFTSFLHKIINKSLPPANIVALQLIVIFWPKKFQSNFKIPAEASFLSLDIISFTLLMRRHLIEKNTSIPKRKFFKALELVLNLIFFEIDNIALAYNASNIDTLVNTFNSFHPRLKFITEIDEDKLNFLDVSLIRKGNSLIHNWYHKSTFSDRYLNYFSFFVPIYHQENFELIIKILLNNEYSLKLIFSEIKNRLHRFFTIPFISFLSEKIKKFVKKDPSIHMAYKGINNLRKFIRGHKDVRSKLTHTDIVCKINCRDYETSYVGQTSRCLKTRINEYRNHINWNATQHSVITEHRISHDFDWENVKILDEERVLNKRLIL</sequence>
<name>A0A195ETT7_9HYME</name>
<proteinExistence type="predicted"/>
<dbReference type="EMBL" id="KQ981975">
    <property type="protein sequence ID" value="KYN31571.1"/>
    <property type="molecule type" value="Genomic_DNA"/>
</dbReference>
<dbReference type="AlphaFoldDB" id="A0A195ETT7"/>
<dbReference type="InterPro" id="IPR053748">
    <property type="entry name" value="Host_DNA_Degrad_Endo"/>
</dbReference>
<gene>
    <name evidence="1" type="ORF">ALC56_14069</name>
</gene>
<organism evidence="1 2">
    <name type="scientific">Trachymyrmex septentrionalis</name>
    <dbReference type="NCBI Taxonomy" id="34720"/>
    <lineage>
        <taxon>Eukaryota</taxon>
        <taxon>Metazoa</taxon>
        <taxon>Ecdysozoa</taxon>
        <taxon>Arthropoda</taxon>
        <taxon>Hexapoda</taxon>
        <taxon>Insecta</taxon>
        <taxon>Pterygota</taxon>
        <taxon>Neoptera</taxon>
        <taxon>Endopterygota</taxon>
        <taxon>Hymenoptera</taxon>
        <taxon>Apocrita</taxon>
        <taxon>Aculeata</taxon>
        <taxon>Formicoidea</taxon>
        <taxon>Formicidae</taxon>
        <taxon>Myrmicinae</taxon>
        <taxon>Trachymyrmex</taxon>
    </lineage>
</organism>
<dbReference type="PANTHER" id="PTHR21301">
    <property type="entry name" value="REVERSE TRANSCRIPTASE"/>
    <property type="match status" value="1"/>
</dbReference>
<reference evidence="1 2" key="1">
    <citation type="submission" date="2016-03" db="EMBL/GenBank/DDBJ databases">
        <title>Trachymyrmex septentrionalis WGS genome.</title>
        <authorList>
            <person name="Nygaard S."/>
            <person name="Hu H."/>
            <person name="Boomsma J."/>
            <person name="Zhang G."/>
        </authorList>
    </citation>
    <scope>NUCLEOTIDE SEQUENCE [LARGE SCALE GENOMIC DNA]</scope>
    <source>
        <strain evidence="1">Tsep2-gDNA-1</strain>
        <tissue evidence="1">Whole body</tissue>
    </source>
</reference>
<keyword evidence="2" id="KW-1185">Reference proteome</keyword>
<accession>A0A195ETT7</accession>
<dbReference type="Gene3D" id="3.40.1440.40">
    <property type="match status" value="1"/>
</dbReference>
<evidence type="ECO:0000313" key="1">
    <source>
        <dbReference type="EMBL" id="KYN31571.1"/>
    </source>
</evidence>
<dbReference type="Proteomes" id="UP000078541">
    <property type="component" value="Unassembled WGS sequence"/>
</dbReference>
<evidence type="ECO:0000313" key="2">
    <source>
        <dbReference type="Proteomes" id="UP000078541"/>
    </source>
</evidence>
<dbReference type="STRING" id="34720.A0A195ETT7"/>